<name>A0A6V8KL08_9ACTN</name>
<dbReference type="RefSeq" id="WP_246274734.1">
    <property type="nucleotide sequence ID" value="NZ_BAABGO010000002.1"/>
</dbReference>
<dbReference type="Proteomes" id="UP000482800">
    <property type="component" value="Unassembled WGS sequence"/>
</dbReference>
<keyword evidence="4" id="KW-1185">Reference proteome</keyword>
<evidence type="ECO:0000313" key="3">
    <source>
        <dbReference type="EMBL" id="GFJ85783.1"/>
    </source>
</evidence>
<proteinExistence type="predicted"/>
<gene>
    <name evidence="3" type="ORF">Phou_099630</name>
</gene>
<reference evidence="3 4" key="1">
    <citation type="submission" date="2020-03" db="EMBL/GenBank/DDBJ databases">
        <title>Whole genome shotgun sequence of Phytohabitans houttuyneae NBRC 108639.</title>
        <authorList>
            <person name="Komaki H."/>
            <person name="Tamura T."/>
        </authorList>
    </citation>
    <scope>NUCLEOTIDE SEQUENCE [LARGE SCALE GENOMIC DNA]</scope>
    <source>
        <strain evidence="3 4">NBRC 108639</strain>
    </source>
</reference>
<protein>
    <recommendedName>
        <fullName evidence="2">MobA/VirD2-like nuclease domain-containing protein</fullName>
    </recommendedName>
</protein>
<evidence type="ECO:0000313" key="4">
    <source>
        <dbReference type="Proteomes" id="UP000482800"/>
    </source>
</evidence>
<dbReference type="InterPro" id="IPR005094">
    <property type="entry name" value="Endonuclease_MobA/VirD2"/>
</dbReference>
<dbReference type="AlphaFoldDB" id="A0A6V8KL08"/>
<evidence type="ECO:0000259" key="2">
    <source>
        <dbReference type="Pfam" id="PF03432"/>
    </source>
</evidence>
<sequence length="499" mass="55048">MPARAGAARRRRLRDPPEAALIPQVHKRGTKVGGLLAYLFGPGKREEHRNPRLVAAWDGAANLTALQPQLGAGGKHSLKQLTQLLEQPVRTAADRPALTVWHCSVRNHPTDRTLSDQQWQHIAQELVAGVGLAPHGDDQAVRWVAVRHADDHIHIVATLVRQDGRNAWAWNDRYKAQNVARDLERRYNLHRVAPTDHTTHRHPTAAEQNKTRRQGRAEIPRDQLRREVRAAAAAATGEADFLDRLAANGVLVRLRHSTNNPGQVTGYAVGLPQHHTADGETVWYGGGRLAPDLTLPRLRRRWHGGHASATVKPIADRVRHRTKAFRRAATATGRQVERLARQTGGVDDLGPLAEAAADVFASTARALEGRERGGLGEIVDIFDRAVRDARPPRSSRSGDAAELRSMARLIAVMGRLTDDEDTAAALRLLQQIAGFADNLAVIRDAQRRRHQAAAARQASNRLRILVAQYETSVIASQTTTISTATRINRRSWPQRGRSA</sequence>
<reference evidence="3 4" key="2">
    <citation type="submission" date="2020-03" db="EMBL/GenBank/DDBJ databases">
        <authorList>
            <person name="Ichikawa N."/>
            <person name="Kimura A."/>
            <person name="Kitahashi Y."/>
            <person name="Uohara A."/>
        </authorList>
    </citation>
    <scope>NUCLEOTIDE SEQUENCE [LARGE SCALE GENOMIC DNA]</scope>
    <source>
        <strain evidence="3 4">NBRC 108639</strain>
    </source>
</reference>
<organism evidence="3 4">
    <name type="scientific">Phytohabitans houttuyneae</name>
    <dbReference type="NCBI Taxonomy" id="1076126"/>
    <lineage>
        <taxon>Bacteria</taxon>
        <taxon>Bacillati</taxon>
        <taxon>Actinomycetota</taxon>
        <taxon>Actinomycetes</taxon>
        <taxon>Micromonosporales</taxon>
        <taxon>Micromonosporaceae</taxon>
    </lineage>
</organism>
<dbReference type="Pfam" id="PF03432">
    <property type="entry name" value="Relaxase"/>
    <property type="match status" value="1"/>
</dbReference>
<comment type="caution">
    <text evidence="3">The sequence shown here is derived from an EMBL/GenBank/DDBJ whole genome shotgun (WGS) entry which is preliminary data.</text>
</comment>
<feature type="region of interest" description="Disordered" evidence="1">
    <location>
        <begin position="194"/>
        <end position="221"/>
    </location>
</feature>
<feature type="domain" description="MobA/VirD2-like nuclease" evidence="2">
    <location>
        <begin position="98"/>
        <end position="189"/>
    </location>
</feature>
<evidence type="ECO:0000256" key="1">
    <source>
        <dbReference type="SAM" id="MobiDB-lite"/>
    </source>
</evidence>
<accession>A0A6V8KL08</accession>
<dbReference type="EMBL" id="BLPF01000004">
    <property type="protein sequence ID" value="GFJ85783.1"/>
    <property type="molecule type" value="Genomic_DNA"/>
</dbReference>